<dbReference type="CDD" id="cd02440">
    <property type="entry name" value="AdoMet_MTases"/>
    <property type="match status" value="1"/>
</dbReference>
<name>A0ABW1TZE6_9BURK</name>
<organism evidence="4 5">
    <name type="scientific">Polaromonas aquatica</name>
    <dbReference type="NCBI Taxonomy" id="332657"/>
    <lineage>
        <taxon>Bacteria</taxon>
        <taxon>Pseudomonadati</taxon>
        <taxon>Pseudomonadota</taxon>
        <taxon>Betaproteobacteria</taxon>
        <taxon>Burkholderiales</taxon>
        <taxon>Comamonadaceae</taxon>
        <taxon>Polaromonas</taxon>
    </lineage>
</organism>
<dbReference type="GO" id="GO:0004386">
    <property type="term" value="F:helicase activity"/>
    <property type="evidence" value="ECO:0007669"/>
    <property type="project" value="UniProtKB-KW"/>
</dbReference>
<gene>
    <name evidence="4" type="ORF">ACFQND_12810</name>
</gene>
<keyword evidence="4" id="KW-0378">Hydrolase</keyword>
<dbReference type="SUPFAM" id="SSF53335">
    <property type="entry name" value="S-adenosyl-L-methionine-dependent methyltransferases"/>
    <property type="match status" value="1"/>
</dbReference>
<dbReference type="InterPro" id="IPR029063">
    <property type="entry name" value="SAM-dependent_MTases_sf"/>
</dbReference>
<feature type="region of interest" description="Disordered" evidence="2">
    <location>
        <begin position="1686"/>
        <end position="1706"/>
    </location>
</feature>
<evidence type="ECO:0000313" key="5">
    <source>
        <dbReference type="Proteomes" id="UP001596270"/>
    </source>
</evidence>
<dbReference type="SUPFAM" id="SSF52540">
    <property type="entry name" value="P-loop containing nucleoside triphosphate hydrolases"/>
    <property type="match status" value="2"/>
</dbReference>
<feature type="domain" description="Helicase ATP-binding" evidence="3">
    <location>
        <begin position="882"/>
        <end position="1155"/>
    </location>
</feature>
<reference evidence="5" key="1">
    <citation type="journal article" date="2019" name="Int. J. Syst. Evol. Microbiol.">
        <title>The Global Catalogue of Microorganisms (GCM) 10K type strain sequencing project: providing services to taxonomists for standard genome sequencing and annotation.</title>
        <authorList>
            <consortium name="The Broad Institute Genomics Platform"/>
            <consortium name="The Broad Institute Genome Sequencing Center for Infectious Disease"/>
            <person name="Wu L."/>
            <person name="Ma J."/>
        </authorList>
    </citation>
    <scope>NUCLEOTIDE SEQUENCE [LARGE SCALE GENOMIC DNA]</scope>
    <source>
        <strain evidence="5">CCUG 39402</strain>
    </source>
</reference>
<sequence length="1706" mass="188875">MGNTQIASNSKQASVWLEGFSLNDFMAPSAKTEIAEVTSAVANVVFEMDANITAGESFSFEDAEEQSFGMEVIQEWGTTSNNLSDWTDRKVAWPLIDPDDYSPNASAEVRIADNLTAVRLLRDLQSSKREVNDEDRATLLKYCGWGGLARLFTPDGSKRHTLADQRDELESLSSEEEFIAMRSSITSAYFTDPAVVTALWQIVQHLGFQGGRILEPTAGVGHFLAGMPADLAKKSDVTAVELDTISAGMLEASFGPLGVQVHASALEKARLPVAFYDLVIGNVPFGDHKSLDTTSADYANWSIHNWAIGKSVDLVRPGGLIVLITSRHSLDSKTDSHRKWLSAHAELVASYRLPTMAFKSQANTEAVTDIVVLKRRESPDYRASGWVELGKATPEMIKQGQELTTISQPYGNRIDRDRSINSYYVRNPENVLGRLVFESTQYGESMNPVFTGTPADLQELLQNRIESLPANVYTAKVEDSTSTSRSSMQRYEMESYVAPGSMVVKNGRICVSEGDELLDIDTLYTGTSRKRVLGMIEVKKHAVAVIEFQAKSQDDVELQRLQTVLNGTYDAFVASMGYLSTSANSRLMRSDPSWPLMLALEMWDDEDEKAVKADIFFKRTVGHRTVPDKVDNVKDAMLISLAEFGKIVLKDLATRTGMPVMQVVKELGAQAIAFRDPELGRWVPTDEYLSGHIRDKISAAQAAGPAYAENVPALEAVLPKDLGPSEVEARLGAPWIPVDVIEQFANELVAAKDNAITVEFEAQSATWSVKYSGWKIEFVGDHVLQTSKWGTAKRCALTLVEAALNQQPPSITVEIDGKRVVDRMATLAAREKWQAIRDHFRKWIYQDSARRDRLLRIYNDAFNQIVNRKFDGSHLMLPGMSSAVLPYGHQKDGIWRVVVNGNTLLAHCVGAGKTLVMCAASMELRRLGKAVKPAHVVPNHCLEQYSAEFVRLYPQARVLMASKDDLHGDNRRTFAARVATGDFDAVVMTQSTFERLMLSPDVQQEFIRKMLAEARVAESMTKDSGAKRSLKEIEKRMKDMEARLERLVAAGKKDSENVWFDELGIDQVFLDEAHAYKNMGRISKMPRIAGLPNVSSQRAFDVFMKTRVIMDMHGGREEGVVMATATPISNSLAELHTFQVYLQPKTLKKFGLYEFDAWSASYGESVTGIELAPDGGGYRMNTRYCRFVNLPELMGIFRGVADIRTKRMLNLPTPEIEGGKAQTMVAKPSEELLGIVAGLVDRAEKIRSGAVKPEDDNMLKVTNVGRNAALDIRLVDPFLPFDKNGKLAIAAENMVSIWKKSHAIKGTQLVFSDLGTPNNKSFNVYDEVKRLLIDKGVPGEQIEFIHDHDSDKAKAKLFKRVRDGSVRFLLGSTAKMGTGTNVQKRLKAIHQLDAPWVPSAVEQRDGRADRQGNLNETIELWRYVTERSFDAYSWNLLNVKANFIEQVMTAESGLRTVEDISMSALSYAEIKAIASGNPLVMEKATVDADVQKVSLLRSQWEDERWSLGRRESRLVSRLAYIDKNMANMEAEAKLAEKALASNRVFVPATSIGSKAVDSLGNGAQGLAGAFRAHSHRGSTGGEAVGLGSFGGFSVEYSKVHNDPNLYLVGPISGAAMRVDRPHINDLAGVGLAIDRTLQRIAETPGMLRNEYGEKSNELATTRSLMVQEFDQAEKLEALLQRQREIESELDLDKDAEGSQNMATESV</sequence>
<comment type="caution">
    <text evidence="4">The sequence shown here is derived from an EMBL/GenBank/DDBJ whole genome shotgun (WGS) entry which is preliminary data.</text>
</comment>
<evidence type="ECO:0000256" key="1">
    <source>
        <dbReference type="SAM" id="Coils"/>
    </source>
</evidence>
<feature type="compositionally biased region" description="Basic and acidic residues" evidence="2">
    <location>
        <begin position="1686"/>
        <end position="1696"/>
    </location>
</feature>
<dbReference type="Proteomes" id="UP001596270">
    <property type="component" value="Unassembled WGS sequence"/>
</dbReference>
<evidence type="ECO:0000313" key="4">
    <source>
        <dbReference type="EMBL" id="MFC6282107.1"/>
    </source>
</evidence>
<keyword evidence="4" id="KW-0067">ATP-binding</keyword>
<dbReference type="InterPro" id="IPR014001">
    <property type="entry name" value="Helicase_ATP-bd"/>
</dbReference>
<dbReference type="PANTHER" id="PTHR41313:SF1">
    <property type="entry name" value="DNA METHYLASE ADENINE-SPECIFIC DOMAIN-CONTAINING PROTEIN"/>
    <property type="match status" value="1"/>
</dbReference>
<keyword evidence="4" id="KW-0547">Nucleotide-binding</keyword>
<keyword evidence="4" id="KW-0347">Helicase</keyword>
<keyword evidence="1" id="KW-0175">Coiled coil</keyword>
<accession>A0ABW1TZE6</accession>
<dbReference type="InterPro" id="IPR027417">
    <property type="entry name" value="P-loop_NTPase"/>
</dbReference>
<dbReference type="SMART" id="SM00487">
    <property type="entry name" value="DEXDc"/>
    <property type="match status" value="1"/>
</dbReference>
<proteinExistence type="predicted"/>
<dbReference type="Pfam" id="PF00271">
    <property type="entry name" value="Helicase_C"/>
    <property type="match status" value="1"/>
</dbReference>
<dbReference type="InterPro" id="IPR052933">
    <property type="entry name" value="DNA_Protect_Modify"/>
</dbReference>
<dbReference type="PANTHER" id="PTHR41313">
    <property type="entry name" value="ADENINE-SPECIFIC METHYLTRANSFERASE"/>
    <property type="match status" value="1"/>
</dbReference>
<evidence type="ECO:0000256" key="2">
    <source>
        <dbReference type="SAM" id="MobiDB-lite"/>
    </source>
</evidence>
<protein>
    <submittedName>
        <fullName evidence="4">Helicase-related protein</fullName>
    </submittedName>
</protein>
<dbReference type="RefSeq" id="WP_371435868.1">
    <property type="nucleotide sequence ID" value="NZ_JBHSRS010000067.1"/>
</dbReference>
<dbReference type="Gene3D" id="3.40.50.300">
    <property type="entry name" value="P-loop containing nucleotide triphosphate hydrolases"/>
    <property type="match status" value="2"/>
</dbReference>
<feature type="compositionally biased region" description="Polar residues" evidence="2">
    <location>
        <begin position="1697"/>
        <end position="1706"/>
    </location>
</feature>
<dbReference type="Gene3D" id="3.40.50.150">
    <property type="entry name" value="Vaccinia Virus protein VP39"/>
    <property type="match status" value="1"/>
</dbReference>
<keyword evidence="5" id="KW-1185">Reference proteome</keyword>
<feature type="coiled-coil region" evidence="1">
    <location>
        <begin position="1023"/>
        <end position="1050"/>
    </location>
</feature>
<dbReference type="InterPro" id="IPR001650">
    <property type="entry name" value="Helicase_C-like"/>
</dbReference>
<evidence type="ECO:0000259" key="3">
    <source>
        <dbReference type="SMART" id="SM00487"/>
    </source>
</evidence>
<dbReference type="EMBL" id="JBHSRS010000067">
    <property type="protein sequence ID" value="MFC6282107.1"/>
    <property type="molecule type" value="Genomic_DNA"/>
</dbReference>